<dbReference type="CDD" id="cd19072">
    <property type="entry name" value="AKR_AKR3F1-like"/>
    <property type="match status" value="1"/>
</dbReference>
<dbReference type="AlphaFoldDB" id="A0A7J3ZJQ6"/>
<dbReference type="InterPro" id="IPR036812">
    <property type="entry name" value="NAD(P)_OxRdtase_dom_sf"/>
</dbReference>
<dbReference type="PANTHER" id="PTHR43638:SF3">
    <property type="entry name" value="ALDEHYDE REDUCTASE"/>
    <property type="match status" value="1"/>
</dbReference>
<dbReference type="InterPro" id="IPR023210">
    <property type="entry name" value="NADP_OxRdtase_dom"/>
</dbReference>
<name>A0A7J3ZJQ6_9CREN</name>
<comment type="caution">
    <text evidence="2">The sequence shown here is derived from an EMBL/GenBank/DDBJ whole genome shotgun (WGS) entry which is preliminary data.</text>
</comment>
<protein>
    <submittedName>
        <fullName evidence="2">Aldo/keto reductase</fullName>
    </submittedName>
</protein>
<evidence type="ECO:0000313" key="2">
    <source>
        <dbReference type="EMBL" id="HHQ80351.1"/>
    </source>
</evidence>
<sequence>MVFRSLKERSDLKEIGRTGEKVSAIGLGTWDIRDYSKAEEALIYAVELGLNLIDTAEMYDAGRAEELVGQVARRVGKDRVFITTKLLPDHFKSRDDAIKAARASLRRLGLEIVDLILIHWPLRYLPIEFQVKNLEAIAEAGLTRYIGVSNFTVKELKAALESTKKHSIVVNQVKYSVLDREVEKELLPFCVSEGITVQAYTPLERGLVAKNQTLAEIGRKYNRTPVQVALNYLILHERVVAIPKTEKKPRVKEFKEAMGWRLRPEDVAVLKGL</sequence>
<dbReference type="Pfam" id="PF00248">
    <property type="entry name" value="Aldo_ket_red"/>
    <property type="match status" value="1"/>
</dbReference>
<dbReference type="PRINTS" id="PR00069">
    <property type="entry name" value="ALDKETRDTASE"/>
</dbReference>
<gene>
    <name evidence="2" type="ORF">ENM78_02660</name>
</gene>
<dbReference type="InterPro" id="IPR018170">
    <property type="entry name" value="Aldo/ket_reductase_CS"/>
</dbReference>
<dbReference type="Gene3D" id="3.20.20.100">
    <property type="entry name" value="NADP-dependent oxidoreductase domain"/>
    <property type="match status" value="1"/>
</dbReference>
<dbReference type="PANTHER" id="PTHR43638">
    <property type="entry name" value="OXIDOREDUCTASE, ALDO/KETO REDUCTASE FAMILY PROTEIN"/>
    <property type="match status" value="1"/>
</dbReference>
<reference evidence="2" key="1">
    <citation type="journal article" date="2020" name="mSystems">
        <title>Genome- and Community-Level Interaction Insights into Carbon Utilization and Element Cycling Functions of Hydrothermarchaeota in Hydrothermal Sediment.</title>
        <authorList>
            <person name="Zhou Z."/>
            <person name="Liu Y."/>
            <person name="Xu W."/>
            <person name="Pan J."/>
            <person name="Luo Z.H."/>
            <person name="Li M."/>
        </authorList>
    </citation>
    <scope>NUCLEOTIDE SEQUENCE [LARGE SCALE GENOMIC DNA]</scope>
    <source>
        <strain evidence="2">SpSt-1116</strain>
    </source>
</reference>
<dbReference type="EMBL" id="DRZC01000033">
    <property type="protein sequence ID" value="HHQ80351.1"/>
    <property type="molecule type" value="Genomic_DNA"/>
</dbReference>
<dbReference type="PIRSF" id="PIRSF000097">
    <property type="entry name" value="AKR"/>
    <property type="match status" value="1"/>
</dbReference>
<dbReference type="PROSITE" id="PS00062">
    <property type="entry name" value="ALDOKETO_REDUCTASE_2"/>
    <property type="match status" value="1"/>
</dbReference>
<evidence type="ECO:0000259" key="1">
    <source>
        <dbReference type="Pfam" id="PF00248"/>
    </source>
</evidence>
<feature type="domain" description="NADP-dependent oxidoreductase" evidence="1">
    <location>
        <begin position="25"/>
        <end position="271"/>
    </location>
</feature>
<proteinExistence type="predicted"/>
<dbReference type="InterPro" id="IPR020471">
    <property type="entry name" value="AKR"/>
</dbReference>
<dbReference type="SUPFAM" id="SSF51430">
    <property type="entry name" value="NAD(P)-linked oxidoreductase"/>
    <property type="match status" value="1"/>
</dbReference>
<organism evidence="2">
    <name type="scientific">Fervidicoccus fontis</name>
    <dbReference type="NCBI Taxonomy" id="683846"/>
    <lineage>
        <taxon>Archaea</taxon>
        <taxon>Thermoproteota</taxon>
        <taxon>Thermoprotei</taxon>
        <taxon>Fervidicoccales</taxon>
        <taxon>Fervidicoccaceae</taxon>
        <taxon>Fervidicoccus</taxon>
    </lineage>
</organism>
<dbReference type="GO" id="GO:0016491">
    <property type="term" value="F:oxidoreductase activity"/>
    <property type="evidence" value="ECO:0007669"/>
    <property type="project" value="InterPro"/>
</dbReference>
<accession>A0A7J3ZJQ6</accession>